<name>A0A8J4D9H0_9CHLO</name>
<sequence>MVGINHHTMLERQLSSAGCSTSYTSTPQLKNGQRTSCKGRGLRCRQAVFASSLTPRIFRGCLVSSRLPYLRCAAQQRPHRASQSPEKEAIRRNGQLFRPLGSVAASAATTSPPLPRRGDPDLTMNIPDAIPSLEQLEDLRSRAMKSSPLRASRLVQNDQLGDAGIISNLARPINTNSNGGLRGRFNQPIARMDLLLDPEDLDGSLDPSHASGNGSQDTDTVLPSPVHLHSALSRAVPPPQPLFRSQTSREGAVAGQERKVAFGPKRQPSRSSAALPTVYRTKAIKNERNWRQLPGLLEELVRSGSLDAFTASTFLTHLAQLVAKSPPASHSDVETIQRMQTTLLVSVELLMHEYRARQISNMTWALARLGLPSGAAFVRERMLPASYPLLPWYEPQHLSNTLWALATIGVAPDDEWLEEYLTVAFVALQKRALAPQHLANVLWALERMGIMPDQEWMAAYYDCVQAAVPTANPQDCSNILSCLALMRMHHQEPVATAALASHFAQRLQVLLSTDATAASTINASRVTAPLTGAAADAAVLTPTPAHSAGEGLPEPAGAAVDVSDQAIANSLWALAIMGVQPAEGLWNAIVAVLRQRLADPTRLAPGMHPVALTIVLWASSTLGRVLPATVTGLVYGRVRLPQMEVMEPRSLATMVWALATAPGEQARPPPDWVADAVAVSGRALGQLGAQAVSNMLYGLCQLGARPPPAWMSAVINHFHRNLGSEASGQSVSNVLWCLAKMGYRLNDEGMDILFGLVRSQLSTWQQRCQEQQEQCQQHGHKRQQQSQAVSPPPPFNAQEVSNVLYAIASMGYEIDPSGELSRLLLDAARARLCEANAQELSNMMWCMAVLQIRPPEPWLEDYFAAATARLSTFKSFDLAQTLYGAAKLRLPLHSLSMPADSTQAPTAGESGATATLSSAAPATATAAGSWVSAALTAAPQLIASANPQDLCNLSWGLVQLRVPVQSDSPLVLTFTSRLVALAGGCDPPQLALGVWALGKWRARPNKTQMERLEMATFRQVPSMRPHELAAMLSGFAGMGHIAPAEWLSDAVQLVAARSREFGPQEWTMVVYALARVQNDNSLTEMVLRLLPRLDRLPLPSLILISYSCGCMGPSPMGRQLVNRCLALLAAGAAAAPASGDITGAATDGARRDVTPWGKVKTKRAGSGRGFGSTPRTSAVQPQLHGASRRGEGAEAPVAARPVCIASLTPAELSALLWSAVRVGIKVLPRDFLDQFYSHTEPLLESLPASLVASYLWAAGRLRFWLPSRWRKLLLERAEVQVPEMRARELAMCMAGLLWLRMWPTSSLLRKLRKCYEAQRDQMPERVRKHADGALAVLTKRLTLARERERKYGCSRTTRLRWLARVWGGNTLAAAAGATGFRGKRVAAAAPSGRISRRQALQQGVLRKASPRPKGAAVTAKTGGD</sequence>
<dbReference type="Proteomes" id="UP000722791">
    <property type="component" value="Unassembled WGS sequence"/>
</dbReference>
<dbReference type="GO" id="GO:0009507">
    <property type="term" value="C:chloroplast"/>
    <property type="evidence" value="ECO:0007669"/>
    <property type="project" value="GOC"/>
</dbReference>
<dbReference type="EMBL" id="BNCQ01000005">
    <property type="protein sequence ID" value="GIL98263.1"/>
    <property type="molecule type" value="Genomic_DNA"/>
</dbReference>
<dbReference type="GO" id="GO:0035770">
    <property type="term" value="C:ribonucleoprotein granule"/>
    <property type="evidence" value="ECO:0007669"/>
    <property type="project" value="TreeGrafter"/>
</dbReference>
<evidence type="ECO:0000256" key="1">
    <source>
        <dbReference type="SAM" id="MobiDB-lite"/>
    </source>
</evidence>
<evidence type="ECO:0000313" key="5">
    <source>
        <dbReference type="Proteomes" id="UP000747110"/>
    </source>
</evidence>
<comment type="caution">
    <text evidence="3">The sequence shown here is derived from an EMBL/GenBank/DDBJ whole genome shotgun (WGS) entry which is preliminary data.</text>
</comment>
<dbReference type="GO" id="GO:0000963">
    <property type="term" value="P:mitochondrial RNA processing"/>
    <property type="evidence" value="ECO:0007669"/>
    <property type="project" value="TreeGrafter"/>
</dbReference>
<feature type="region of interest" description="Disordered" evidence="1">
    <location>
        <begin position="1159"/>
        <end position="1191"/>
    </location>
</feature>
<accession>A0A8J4D9H0</accession>
<evidence type="ECO:0000313" key="4">
    <source>
        <dbReference type="Proteomes" id="UP000722791"/>
    </source>
</evidence>
<dbReference type="GO" id="GO:1901259">
    <property type="term" value="P:chloroplast rRNA processing"/>
    <property type="evidence" value="ECO:0007669"/>
    <property type="project" value="TreeGrafter"/>
</dbReference>
<evidence type="ECO:0000313" key="3">
    <source>
        <dbReference type="EMBL" id="GIL98263.1"/>
    </source>
</evidence>
<organism evidence="3 4">
    <name type="scientific">Volvox reticuliferus</name>
    <dbReference type="NCBI Taxonomy" id="1737510"/>
    <lineage>
        <taxon>Eukaryota</taxon>
        <taxon>Viridiplantae</taxon>
        <taxon>Chlorophyta</taxon>
        <taxon>core chlorophytes</taxon>
        <taxon>Chlorophyceae</taxon>
        <taxon>CS clade</taxon>
        <taxon>Chlamydomonadales</taxon>
        <taxon>Volvocaceae</taxon>
        <taxon>Volvox</taxon>
    </lineage>
</organism>
<reference evidence="3" key="1">
    <citation type="journal article" date="2021" name="Proc. Natl. Acad. Sci. U.S.A.">
        <title>Three genomes in the algal genus Volvox reveal the fate of a haploid sex-determining region after a transition to homothallism.</title>
        <authorList>
            <person name="Yamamoto K."/>
            <person name="Hamaji T."/>
            <person name="Kawai-Toyooka H."/>
            <person name="Matsuzaki R."/>
            <person name="Takahashi F."/>
            <person name="Nishimura Y."/>
            <person name="Kawachi M."/>
            <person name="Noguchi H."/>
            <person name="Minakuchi Y."/>
            <person name="Umen J.G."/>
            <person name="Toyoda A."/>
            <person name="Nozaki H."/>
        </authorList>
    </citation>
    <scope>NUCLEOTIDE SEQUENCE</scope>
    <source>
        <strain evidence="3">NIES-3785</strain>
        <strain evidence="2">NIES-3786</strain>
    </source>
</reference>
<dbReference type="GO" id="GO:0003723">
    <property type="term" value="F:RNA binding"/>
    <property type="evidence" value="ECO:0007669"/>
    <property type="project" value="TreeGrafter"/>
</dbReference>
<proteinExistence type="predicted"/>
<dbReference type="Proteomes" id="UP000747110">
    <property type="component" value="Unassembled WGS sequence"/>
</dbReference>
<dbReference type="InterPro" id="IPR050870">
    <property type="entry name" value="FAST_kinase"/>
</dbReference>
<feature type="region of interest" description="Disordered" evidence="1">
    <location>
        <begin position="103"/>
        <end position="123"/>
    </location>
</feature>
<dbReference type="PANTHER" id="PTHR21228">
    <property type="entry name" value="FAST LEU-RICH DOMAIN-CONTAINING"/>
    <property type="match status" value="1"/>
</dbReference>
<feature type="region of interest" description="Disordered" evidence="1">
    <location>
        <begin position="1400"/>
        <end position="1424"/>
    </location>
</feature>
<feature type="region of interest" description="Disordered" evidence="1">
    <location>
        <begin position="232"/>
        <end position="274"/>
    </location>
</feature>
<dbReference type="PANTHER" id="PTHR21228:SF40">
    <property type="entry name" value="LD45607P"/>
    <property type="match status" value="1"/>
</dbReference>
<dbReference type="GO" id="GO:0044528">
    <property type="term" value="P:regulation of mitochondrial mRNA stability"/>
    <property type="evidence" value="ECO:0007669"/>
    <property type="project" value="TreeGrafter"/>
</dbReference>
<dbReference type="EMBL" id="BNCP01000002">
    <property type="protein sequence ID" value="GIL70537.1"/>
    <property type="molecule type" value="Genomic_DNA"/>
</dbReference>
<dbReference type="GO" id="GO:0005759">
    <property type="term" value="C:mitochondrial matrix"/>
    <property type="evidence" value="ECO:0007669"/>
    <property type="project" value="TreeGrafter"/>
</dbReference>
<feature type="compositionally biased region" description="Polar residues" evidence="1">
    <location>
        <begin position="16"/>
        <end position="36"/>
    </location>
</feature>
<dbReference type="OrthoDB" id="533178at2759"/>
<keyword evidence="5" id="KW-1185">Reference proteome</keyword>
<protein>
    <submittedName>
        <fullName evidence="3">Uncharacterized protein</fullName>
    </submittedName>
</protein>
<feature type="compositionally biased region" description="Polar residues" evidence="1">
    <location>
        <begin position="210"/>
        <end position="220"/>
    </location>
</feature>
<evidence type="ECO:0000313" key="2">
    <source>
        <dbReference type="EMBL" id="GIL70537.1"/>
    </source>
</evidence>
<gene>
    <name evidence="2" type="ORF">Vretifemale_1273</name>
    <name evidence="3" type="ORF">Vretimale_3666</name>
</gene>
<feature type="region of interest" description="Disordered" evidence="1">
    <location>
        <begin position="16"/>
        <end position="37"/>
    </location>
</feature>
<feature type="region of interest" description="Disordered" evidence="1">
    <location>
        <begin position="198"/>
        <end position="220"/>
    </location>
</feature>